<keyword evidence="3" id="KW-0472">Membrane</keyword>
<dbReference type="CDD" id="cd01949">
    <property type="entry name" value="GGDEF"/>
    <property type="match status" value="1"/>
</dbReference>
<keyword evidence="3" id="KW-0812">Transmembrane</keyword>
<dbReference type="SUPFAM" id="SSF55073">
    <property type="entry name" value="Nucleotide cyclase"/>
    <property type="match status" value="1"/>
</dbReference>
<evidence type="ECO:0000313" key="5">
    <source>
        <dbReference type="EMBL" id="TQN03130.1"/>
    </source>
</evidence>
<dbReference type="FunFam" id="3.30.70.270:FF:000001">
    <property type="entry name" value="Diguanylate cyclase domain protein"/>
    <property type="match status" value="1"/>
</dbReference>
<proteinExistence type="predicted"/>
<feature type="transmembrane region" description="Helical" evidence="3">
    <location>
        <begin position="25"/>
        <end position="49"/>
    </location>
</feature>
<comment type="caution">
    <text evidence="5">The sequence shown here is derived from an EMBL/GenBank/DDBJ whole genome shotgun (WGS) entry which is preliminary data.</text>
</comment>
<dbReference type="EC" id="2.7.7.65" evidence="1"/>
<feature type="transmembrane region" description="Helical" evidence="3">
    <location>
        <begin position="216"/>
        <end position="236"/>
    </location>
</feature>
<keyword evidence="3" id="KW-1133">Transmembrane helix</keyword>
<evidence type="ECO:0000256" key="2">
    <source>
        <dbReference type="ARBA" id="ARBA00034247"/>
    </source>
</evidence>
<dbReference type="EMBL" id="VFPV01000002">
    <property type="protein sequence ID" value="TQN03130.1"/>
    <property type="molecule type" value="Genomic_DNA"/>
</dbReference>
<evidence type="ECO:0000256" key="3">
    <source>
        <dbReference type="SAM" id="Phobius"/>
    </source>
</evidence>
<evidence type="ECO:0000256" key="1">
    <source>
        <dbReference type="ARBA" id="ARBA00012528"/>
    </source>
</evidence>
<dbReference type="Pfam" id="PF00990">
    <property type="entry name" value="GGDEF"/>
    <property type="match status" value="1"/>
</dbReference>
<feature type="domain" description="GGDEF" evidence="4">
    <location>
        <begin position="275"/>
        <end position="410"/>
    </location>
</feature>
<dbReference type="PANTHER" id="PTHR45138:SF9">
    <property type="entry name" value="DIGUANYLATE CYCLASE DGCM-RELATED"/>
    <property type="match status" value="1"/>
</dbReference>
<evidence type="ECO:0000259" key="4">
    <source>
        <dbReference type="PROSITE" id="PS50887"/>
    </source>
</evidence>
<dbReference type="SMART" id="SM00267">
    <property type="entry name" value="GGDEF"/>
    <property type="match status" value="1"/>
</dbReference>
<accession>A0A543L783</accession>
<dbReference type="InterPro" id="IPR000160">
    <property type="entry name" value="GGDEF_dom"/>
</dbReference>
<dbReference type="GO" id="GO:0052621">
    <property type="term" value="F:diguanylate cyclase activity"/>
    <property type="evidence" value="ECO:0007669"/>
    <property type="project" value="UniProtKB-EC"/>
</dbReference>
<reference evidence="5 6" key="1">
    <citation type="submission" date="2019-06" db="EMBL/GenBank/DDBJ databases">
        <title>Genomic Encyclopedia of Archaeal and Bacterial Type Strains, Phase II (KMG-II): from individual species to whole genera.</title>
        <authorList>
            <person name="Goeker M."/>
        </authorList>
    </citation>
    <scope>NUCLEOTIDE SEQUENCE [LARGE SCALE GENOMIC DNA]</scope>
    <source>
        <strain evidence="5 6">DSM 7270</strain>
    </source>
</reference>
<gene>
    <name evidence="5" type="ORF">BDD18_1788</name>
</gene>
<dbReference type="InterPro" id="IPR043128">
    <property type="entry name" value="Rev_trsase/Diguanyl_cyclase"/>
</dbReference>
<evidence type="ECO:0000313" key="6">
    <source>
        <dbReference type="Proteomes" id="UP000316993"/>
    </source>
</evidence>
<dbReference type="Gene3D" id="3.30.70.270">
    <property type="match status" value="1"/>
</dbReference>
<feature type="transmembrane region" description="Helical" evidence="3">
    <location>
        <begin position="177"/>
        <end position="196"/>
    </location>
</feature>
<dbReference type="InterPro" id="IPR029787">
    <property type="entry name" value="Nucleotide_cyclase"/>
</dbReference>
<feature type="transmembrane region" description="Helical" evidence="3">
    <location>
        <begin position="144"/>
        <end position="165"/>
    </location>
</feature>
<dbReference type="NCBIfam" id="TIGR00254">
    <property type="entry name" value="GGDEF"/>
    <property type="match status" value="1"/>
</dbReference>
<comment type="catalytic activity">
    <reaction evidence="2">
        <text>2 GTP = 3',3'-c-di-GMP + 2 diphosphate</text>
        <dbReference type="Rhea" id="RHEA:24898"/>
        <dbReference type="ChEBI" id="CHEBI:33019"/>
        <dbReference type="ChEBI" id="CHEBI:37565"/>
        <dbReference type="ChEBI" id="CHEBI:58805"/>
        <dbReference type="EC" id="2.7.7.65"/>
    </reaction>
</comment>
<feature type="transmembrane region" description="Helical" evidence="3">
    <location>
        <begin position="88"/>
        <end position="107"/>
    </location>
</feature>
<dbReference type="PROSITE" id="PS50887">
    <property type="entry name" value="GGDEF"/>
    <property type="match status" value="1"/>
</dbReference>
<dbReference type="PANTHER" id="PTHR45138">
    <property type="entry name" value="REGULATORY COMPONENTS OF SENSORY TRANSDUCTION SYSTEM"/>
    <property type="match status" value="1"/>
</dbReference>
<protein>
    <recommendedName>
        <fullName evidence="1">diguanylate cyclase</fullName>
        <ecNumber evidence="1">2.7.7.65</ecNumber>
    </recommendedName>
</protein>
<feature type="transmembrane region" description="Helical" evidence="3">
    <location>
        <begin position="119"/>
        <end position="138"/>
    </location>
</feature>
<dbReference type="Proteomes" id="UP000316993">
    <property type="component" value="Unassembled WGS sequence"/>
</dbReference>
<name>A0A543L783_9BURK</name>
<sequence length="416" mass="44876">MHGIGTIAFGRWNAARPAFTHPLPMVATVILGMLCVHLLCFSTMFLLISKRLDGNRMGMEVFALGNLLLGVAYALQLVGGVANHRAIGFINHTMTLGAPVAYALGAARFFNRPVPVLRPLLAVAGLYTAAQLLVQFTLGTQARHAMLAGACALLFLAMVVALLYGMRSFAKDMRAEMTVFAVLIAGICGLNAAKLVMILHSGLPALDMNSGFQTVFYVYMSFLGTVLPPCMVWLVLRRLTDELRVMATQDPLTGLLNRRGLMACLEMHFRSRTAGNAHLLIVDIDHFKRINDTHGHQMGDLVLGRVAQVLQATARKGDLICRLGGEEFLVVALDIEPAGVFLLAERLREAISHSEVPSISAQGPIRCTVTIGVSQGFSHPQALDAVLQQADAALYRGKASGRDRVESAFAPLPLPA</sequence>
<dbReference type="InterPro" id="IPR050469">
    <property type="entry name" value="Diguanylate_Cyclase"/>
</dbReference>
<dbReference type="AlphaFoldDB" id="A0A543L783"/>
<feature type="transmembrane region" description="Helical" evidence="3">
    <location>
        <begin position="61"/>
        <end position="82"/>
    </location>
</feature>
<organism evidence="5 6">
    <name type="scientific">Acidovorax temperans</name>
    <dbReference type="NCBI Taxonomy" id="80878"/>
    <lineage>
        <taxon>Bacteria</taxon>
        <taxon>Pseudomonadati</taxon>
        <taxon>Pseudomonadota</taxon>
        <taxon>Betaproteobacteria</taxon>
        <taxon>Burkholderiales</taxon>
        <taxon>Comamonadaceae</taxon>
        <taxon>Acidovorax</taxon>
    </lineage>
</organism>